<dbReference type="PANTHER" id="PTHR35374:SF1">
    <property type="entry name" value="PROTEIN KINASE DOMAIN-CONTAINING PROTEIN"/>
    <property type="match status" value="1"/>
</dbReference>
<dbReference type="Pfam" id="PF26634">
    <property type="entry name" value="DUF8207"/>
    <property type="match status" value="1"/>
</dbReference>
<evidence type="ECO:0000256" key="1">
    <source>
        <dbReference type="SAM" id="MobiDB-lite"/>
    </source>
</evidence>
<protein>
    <recommendedName>
        <fullName evidence="2">DUF8207 domain-containing protein</fullName>
    </recommendedName>
</protein>
<sequence length="320" mass="36866">MAAVKKLGRRSFDEQKTGAVEEREKVIRAIAKTSTDIRKKYNSLKNGKTEMEDLLHKSYKPIVDPLKQIVENALKNDIEHDASQSEIDKDGTEKKIIKGIKRKTMSDTSSTSNFTPESKIKRLKKNEKRMLSSSILRDNEGKKQTSTNVSSEEEDVSIIAPEAQSIQQPDSDSDIEYYDTRRWDNNENESSSAIENMSVTGSRVLKNFGPISREYVKLLLTDRNNVVYNTYGVYFRNNNMMLGQSTFSIDKNDNIYVDNKKIEGSPGILELIFKRMPDDEMYETDYSGNIYIMRINTHTPRFVLNYKGTFRNEVLYLKDK</sequence>
<evidence type="ECO:0000259" key="2">
    <source>
        <dbReference type="Pfam" id="PF26634"/>
    </source>
</evidence>
<feature type="compositionally biased region" description="Basic and acidic residues" evidence="1">
    <location>
        <begin position="10"/>
        <end position="20"/>
    </location>
</feature>
<dbReference type="InterPro" id="IPR058520">
    <property type="entry name" value="DUF8207"/>
</dbReference>
<name>A0AAD9RFF0_9HYME</name>
<comment type="caution">
    <text evidence="3">The sequence shown here is derived from an EMBL/GenBank/DDBJ whole genome shotgun (WGS) entry which is preliminary data.</text>
</comment>
<reference evidence="3" key="2">
    <citation type="journal article" date="2023" name="Commun. Biol.">
        <title>Intrasexual cuticular hydrocarbon dimorphism in a wasp sheds light on hydrocarbon biosynthesis genes in Hymenoptera.</title>
        <authorList>
            <person name="Moris V.C."/>
            <person name="Podsiadlowski L."/>
            <person name="Martin S."/>
            <person name="Oeyen J.P."/>
            <person name="Donath A."/>
            <person name="Petersen M."/>
            <person name="Wilbrandt J."/>
            <person name="Misof B."/>
            <person name="Liedtke D."/>
            <person name="Thamm M."/>
            <person name="Scheiner R."/>
            <person name="Schmitt T."/>
            <person name="Niehuis O."/>
        </authorList>
    </citation>
    <scope>NUCLEOTIDE SEQUENCE</scope>
    <source>
        <strain evidence="3">GBR_01_08_01A</strain>
    </source>
</reference>
<gene>
    <name evidence="3" type="ORF">KPH14_011925</name>
</gene>
<feature type="domain" description="DUF8207" evidence="2">
    <location>
        <begin position="229"/>
        <end position="291"/>
    </location>
</feature>
<organism evidence="3 4">
    <name type="scientific">Odynerus spinipes</name>
    <dbReference type="NCBI Taxonomy" id="1348599"/>
    <lineage>
        <taxon>Eukaryota</taxon>
        <taxon>Metazoa</taxon>
        <taxon>Ecdysozoa</taxon>
        <taxon>Arthropoda</taxon>
        <taxon>Hexapoda</taxon>
        <taxon>Insecta</taxon>
        <taxon>Pterygota</taxon>
        <taxon>Neoptera</taxon>
        <taxon>Endopterygota</taxon>
        <taxon>Hymenoptera</taxon>
        <taxon>Apocrita</taxon>
        <taxon>Aculeata</taxon>
        <taxon>Vespoidea</taxon>
        <taxon>Vespidae</taxon>
        <taxon>Eumeninae</taxon>
        <taxon>Odynerus</taxon>
    </lineage>
</organism>
<accession>A0AAD9RFF0</accession>
<feature type="region of interest" description="Disordered" evidence="1">
    <location>
        <begin position="132"/>
        <end position="155"/>
    </location>
</feature>
<dbReference type="EMBL" id="JAIFRP010000439">
    <property type="protein sequence ID" value="KAK2578303.1"/>
    <property type="molecule type" value="Genomic_DNA"/>
</dbReference>
<evidence type="ECO:0000313" key="4">
    <source>
        <dbReference type="Proteomes" id="UP001258017"/>
    </source>
</evidence>
<dbReference type="PANTHER" id="PTHR35374">
    <property type="entry name" value="CYCLIN-DEPENDENT KINASE 11A-LIKE"/>
    <property type="match status" value="1"/>
</dbReference>
<evidence type="ECO:0000313" key="3">
    <source>
        <dbReference type="EMBL" id="KAK2578303.1"/>
    </source>
</evidence>
<reference evidence="3" key="1">
    <citation type="submission" date="2021-08" db="EMBL/GenBank/DDBJ databases">
        <authorList>
            <person name="Misof B."/>
            <person name="Oliver O."/>
            <person name="Podsiadlowski L."/>
            <person name="Donath A."/>
            <person name="Peters R."/>
            <person name="Mayer C."/>
            <person name="Rust J."/>
            <person name="Gunkel S."/>
            <person name="Lesny P."/>
            <person name="Martin S."/>
            <person name="Oeyen J.P."/>
            <person name="Petersen M."/>
            <person name="Panagiotis P."/>
            <person name="Wilbrandt J."/>
            <person name="Tanja T."/>
        </authorList>
    </citation>
    <scope>NUCLEOTIDE SEQUENCE</scope>
    <source>
        <strain evidence="3">GBR_01_08_01A</strain>
        <tissue evidence="3">Thorax + abdomen</tissue>
    </source>
</reference>
<keyword evidence="4" id="KW-1185">Reference proteome</keyword>
<dbReference type="AlphaFoldDB" id="A0AAD9RFF0"/>
<dbReference type="Proteomes" id="UP001258017">
    <property type="component" value="Unassembled WGS sequence"/>
</dbReference>
<proteinExistence type="predicted"/>
<feature type="region of interest" description="Disordered" evidence="1">
    <location>
        <begin position="1"/>
        <end position="20"/>
    </location>
</feature>